<evidence type="ECO:0000256" key="5">
    <source>
        <dbReference type="ARBA" id="ARBA00023163"/>
    </source>
</evidence>
<dbReference type="InterPro" id="IPR007627">
    <property type="entry name" value="RNA_pol_sigma70_r2"/>
</dbReference>
<dbReference type="SUPFAM" id="SSF88659">
    <property type="entry name" value="Sigma3 and sigma4 domains of RNA polymerase sigma factors"/>
    <property type="match status" value="1"/>
</dbReference>
<dbReference type="GO" id="GO:0003677">
    <property type="term" value="F:DNA binding"/>
    <property type="evidence" value="ECO:0007669"/>
    <property type="project" value="UniProtKB-KW"/>
</dbReference>
<evidence type="ECO:0000256" key="1">
    <source>
        <dbReference type="ARBA" id="ARBA00010641"/>
    </source>
</evidence>
<dbReference type="GO" id="GO:0006950">
    <property type="term" value="P:response to stress"/>
    <property type="evidence" value="ECO:0007669"/>
    <property type="project" value="UniProtKB-ARBA"/>
</dbReference>
<dbReference type="InterPro" id="IPR013325">
    <property type="entry name" value="RNA_pol_sigma_r2"/>
</dbReference>
<dbReference type="OrthoDB" id="3821507at2"/>
<reference evidence="9 10" key="1">
    <citation type="submission" date="2016-01" db="EMBL/GenBank/DDBJ databases">
        <title>Whole genome sequence and analysis of Micromonospora rosaria DSM 803, which can produce antibacterial substance rosamicin.</title>
        <authorList>
            <person name="Yang H."/>
            <person name="He X."/>
            <person name="Zhu D."/>
        </authorList>
    </citation>
    <scope>NUCLEOTIDE SEQUENCE [LARGE SCALE GENOMIC DNA]</scope>
    <source>
        <strain evidence="9 10">DSM 803</strain>
    </source>
</reference>
<evidence type="ECO:0000256" key="3">
    <source>
        <dbReference type="ARBA" id="ARBA00023082"/>
    </source>
</evidence>
<keyword evidence="2 6" id="KW-0805">Transcription regulation</keyword>
<dbReference type="InterPro" id="IPR013249">
    <property type="entry name" value="RNA_pol_sigma70_r4_t2"/>
</dbReference>
<dbReference type="PANTHER" id="PTHR43133">
    <property type="entry name" value="RNA POLYMERASE ECF-TYPE SIGMA FACTO"/>
    <property type="match status" value="1"/>
</dbReference>
<keyword evidence="4 6" id="KW-0238">DNA-binding</keyword>
<sequence length="207" mass="21933">MGGASGTRKVGPVTRPEPADEITGYAFAAGRGDSAAAAAFVRATQHDVRRFLVHLSGAREVDDLVQETYLRAWRSLPGFAGRSSARTWLFAIARRVAVDHVRAAVARPRTTGVADWHRFADETGAPAASAPDGEVTLWGLVDDLVPERREAFVATQVLGLSYAEAARVCGCPIGTIRSRVARAREDLVAALATPAAGPAPQHRRGVG</sequence>
<dbReference type="NCBIfam" id="TIGR02937">
    <property type="entry name" value="sigma70-ECF"/>
    <property type="match status" value="1"/>
</dbReference>
<name>A0A136PIC2_9ACTN</name>
<dbReference type="EMBL" id="LRQV01000248">
    <property type="protein sequence ID" value="KXK58147.1"/>
    <property type="molecule type" value="Genomic_DNA"/>
</dbReference>
<dbReference type="GO" id="GO:0016987">
    <property type="term" value="F:sigma factor activity"/>
    <property type="evidence" value="ECO:0007669"/>
    <property type="project" value="UniProtKB-KW"/>
</dbReference>
<protein>
    <recommendedName>
        <fullName evidence="6">RNA polymerase sigma factor</fullName>
    </recommendedName>
</protein>
<dbReference type="InterPro" id="IPR013324">
    <property type="entry name" value="RNA_pol_sigma_r3/r4-like"/>
</dbReference>
<dbReference type="Gene3D" id="1.10.10.10">
    <property type="entry name" value="Winged helix-like DNA-binding domain superfamily/Winged helix DNA-binding domain"/>
    <property type="match status" value="1"/>
</dbReference>
<evidence type="ECO:0000259" key="8">
    <source>
        <dbReference type="Pfam" id="PF08281"/>
    </source>
</evidence>
<keyword evidence="5 6" id="KW-0804">Transcription</keyword>
<evidence type="ECO:0000313" key="9">
    <source>
        <dbReference type="EMBL" id="KXK58147.1"/>
    </source>
</evidence>
<dbReference type="PROSITE" id="PS01063">
    <property type="entry name" value="SIGMA70_ECF"/>
    <property type="match status" value="1"/>
</dbReference>
<feature type="domain" description="RNA polymerase sigma-70 region 2" evidence="7">
    <location>
        <begin position="41"/>
        <end position="104"/>
    </location>
</feature>
<dbReference type="GO" id="GO:0006352">
    <property type="term" value="P:DNA-templated transcription initiation"/>
    <property type="evidence" value="ECO:0007669"/>
    <property type="project" value="InterPro"/>
</dbReference>
<keyword evidence="10" id="KW-1185">Reference proteome</keyword>
<dbReference type="CDD" id="cd06171">
    <property type="entry name" value="Sigma70_r4"/>
    <property type="match status" value="1"/>
</dbReference>
<evidence type="ECO:0000256" key="4">
    <source>
        <dbReference type="ARBA" id="ARBA00023125"/>
    </source>
</evidence>
<comment type="similarity">
    <text evidence="1 6">Belongs to the sigma-70 factor family. ECF subfamily.</text>
</comment>
<dbReference type="InterPro" id="IPR000838">
    <property type="entry name" value="RNA_pol_sigma70_ECF_CS"/>
</dbReference>
<dbReference type="InterPro" id="IPR014284">
    <property type="entry name" value="RNA_pol_sigma-70_dom"/>
</dbReference>
<comment type="caution">
    <text evidence="9">The sequence shown here is derived from an EMBL/GenBank/DDBJ whole genome shotgun (WGS) entry which is preliminary data.</text>
</comment>
<dbReference type="InterPro" id="IPR036388">
    <property type="entry name" value="WH-like_DNA-bd_sf"/>
</dbReference>
<evidence type="ECO:0000313" key="10">
    <source>
        <dbReference type="Proteomes" id="UP000070620"/>
    </source>
</evidence>
<keyword evidence="3 6" id="KW-0731">Sigma factor</keyword>
<gene>
    <name evidence="9" type="ORF">AWW66_31480</name>
</gene>
<dbReference type="Gene3D" id="1.10.1740.10">
    <property type="match status" value="1"/>
</dbReference>
<evidence type="ECO:0000256" key="6">
    <source>
        <dbReference type="RuleBase" id="RU000716"/>
    </source>
</evidence>
<evidence type="ECO:0000256" key="2">
    <source>
        <dbReference type="ARBA" id="ARBA00023015"/>
    </source>
</evidence>
<evidence type="ECO:0000259" key="7">
    <source>
        <dbReference type="Pfam" id="PF04542"/>
    </source>
</evidence>
<dbReference type="PANTHER" id="PTHR43133:SF61">
    <property type="entry name" value="ECF RNA POLYMERASE SIGMA FACTOR SIGC"/>
    <property type="match status" value="1"/>
</dbReference>
<accession>A0A136PIC2</accession>
<dbReference type="AlphaFoldDB" id="A0A136PIC2"/>
<dbReference type="Pfam" id="PF04542">
    <property type="entry name" value="Sigma70_r2"/>
    <property type="match status" value="1"/>
</dbReference>
<feature type="domain" description="RNA polymerase sigma factor 70 region 4 type 2" evidence="8">
    <location>
        <begin position="140"/>
        <end position="187"/>
    </location>
</feature>
<dbReference type="InterPro" id="IPR039425">
    <property type="entry name" value="RNA_pol_sigma-70-like"/>
</dbReference>
<dbReference type="SUPFAM" id="SSF88946">
    <property type="entry name" value="Sigma2 domain of RNA polymerase sigma factors"/>
    <property type="match status" value="1"/>
</dbReference>
<organism evidence="9 10">
    <name type="scientific">Micromonospora rosaria</name>
    <dbReference type="NCBI Taxonomy" id="47874"/>
    <lineage>
        <taxon>Bacteria</taxon>
        <taxon>Bacillati</taxon>
        <taxon>Actinomycetota</taxon>
        <taxon>Actinomycetes</taxon>
        <taxon>Micromonosporales</taxon>
        <taxon>Micromonosporaceae</taxon>
        <taxon>Micromonospora</taxon>
    </lineage>
</organism>
<dbReference type="Pfam" id="PF08281">
    <property type="entry name" value="Sigma70_r4_2"/>
    <property type="match status" value="1"/>
</dbReference>
<dbReference type="Proteomes" id="UP000070620">
    <property type="component" value="Unassembled WGS sequence"/>
</dbReference>
<proteinExistence type="inferred from homology"/>